<dbReference type="PANTHER" id="PTHR30158">
    <property type="entry name" value="ACRA/E-RELATED COMPONENT OF DRUG EFFLUX TRANSPORTER"/>
    <property type="match status" value="1"/>
</dbReference>
<accession>A0ABP9RWZ8</accession>
<evidence type="ECO:0000313" key="10">
    <source>
        <dbReference type="Proteomes" id="UP001501600"/>
    </source>
</evidence>
<dbReference type="InterPro" id="IPR058624">
    <property type="entry name" value="MdtA-like_HH"/>
</dbReference>
<dbReference type="InterPro" id="IPR006143">
    <property type="entry name" value="RND_pump_MFP"/>
</dbReference>
<dbReference type="Pfam" id="PF25876">
    <property type="entry name" value="HH_MFP_RND"/>
    <property type="match status" value="1"/>
</dbReference>
<evidence type="ECO:0000256" key="4">
    <source>
        <dbReference type="SAM" id="SignalP"/>
    </source>
</evidence>
<dbReference type="InterPro" id="IPR058626">
    <property type="entry name" value="MdtA-like_b-barrel"/>
</dbReference>
<evidence type="ECO:0000313" key="9">
    <source>
        <dbReference type="EMBL" id="GAA5187657.1"/>
    </source>
</evidence>
<proteinExistence type="inferred from homology"/>
<dbReference type="PANTHER" id="PTHR30158:SF3">
    <property type="entry name" value="MULTIDRUG EFFLUX PUMP SUBUNIT ACRA-RELATED"/>
    <property type="match status" value="1"/>
</dbReference>
<evidence type="ECO:0000259" key="7">
    <source>
        <dbReference type="Pfam" id="PF25944"/>
    </source>
</evidence>
<dbReference type="Pfam" id="PF25967">
    <property type="entry name" value="RND-MFP_C"/>
    <property type="match status" value="1"/>
</dbReference>
<dbReference type="Gene3D" id="2.40.30.170">
    <property type="match status" value="1"/>
</dbReference>
<dbReference type="NCBIfam" id="TIGR01730">
    <property type="entry name" value="RND_mfp"/>
    <property type="match status" value="1"/>
</dbReference>
<feature type="domain" description="Multidrug resistance protein MdtA-like barrel-sandwich hybrid" evidence="6">
    <location>
        <begin position="62"/>
        <end position="203"/>
    </location>
</feature>
<organism evidence="9 10">
    <name type="scientific">Ferrimonas gelatinilytica</name>
    <dbReference type="NCBI Taxonomy" id="1255257"/>
    <lineage>
        <taxon>Bacteria</taxon>
        <taxon>Pseudomonadati</taxon>
        <taxon>Pseudomonadota</taxon>
        <taxon>Gammaproteobacteria</taxon>
        <taxon>Alteromonadales</taxon>
        <taxon>Ferrimonadaceae</taxon>
        <taxon>Ferrimonas</taxon>
    </lineage>
</organism>
<keyword evidence="4" id="KW-0732">Signal</keyword>
<evidence type="ECO:0000256" key="1">
    <source>
        <dbReference type="ARBA" id="ARBA00004519"/>
    </source>
</evidence>
<feature type="signal peptide" evidence="4">
    <location>
        <begin position="1"/>
        <end position="22"/>
    </location>
</feature>
<gene>
    <name evidence="9" type="ORF">GCM10025772_05780</name>
</gene>
<dbReference type="Gene3D" id="1.10.287.470">
    <property type="entry name" value="Helix hairpin bin"/>
    <property type="match status" value="1"/>
</dbReference>
<dbReference type="Proteomes" id="UP001501600">
    <property type="component" value="Unassembled WGS sequence"/>
</dbReference>
<dbReference type="Pfam" id="PF25944">
    <property type="entry name" value="Beta-barrel_RND"/>
    <property type="match status" value="1"/>
</dbReference>
<name>A0ABP9RWZ8_9GAMM</name>
<evidence type="ECO:0000256" key="3">
    <source>
        <dbReference type="SAM" id="Coils"/>
    </source>
</evidence>
<feature type="domain" description="Multidrug resistance protein MdtA-like beta-barrel" evidence="7">
    <location>
        <begin position="207"/>
        <end position="294"/>
    </location>
</feature>
<protein>
    <submittedName>
        <fullName evidence="9">Efflux RND transporter periplasmic adaptor subunit</fullName>
    </submittedName>
</protein>
<comment type="similarity">
    <text evidence="2">Belongs to the membrane fusion protein (MFP) (TC 8.A.1) family.</text>
</comment>
<evidence type="ECO:0000256" key="2">
    <source>
        <dbReference type="ARBA" id="ARBA00009477"/>
    </source>
</evidence>
<dbReference type="InterPro" id="IPR058625">
    <property type="entry name" value="MdtA-like_BSH"/>
</dbReference>
<reference evidence="10" key="1">
    <citation type="journal article" date="2019" name="Int. J. Syst. Evol. Microbiol.">
        <title>The Global Catalogue of Microorganisms (GCM) 10K type strain sequencing project: providing services to taxonomists for standard genome sequencing and annotation.</title>
        <authorList>
            <consortium name="The Broad Institute Genomics Platform"/>
            <consortium name="The Broad Institute Genome Sequencing Center for Infectious Disease"/>
            <person name="Wu L."/>
            <person name="Ma J."/>
        </authorList>
    </citation>
    <scope>NUCLEOTIDE SEQUENCE [LARGE SCALE GENOMIC DNA]</scope>
    <source>
        <strain evidence="10">JCM 18720</strain>
    </source>
</reference>
<evidence type="ECO:0000259" key="6">
    <source>
        <dbReference type="Pfam" id="PF25917"/>
    </source>
</evidence>
<dbReference type="EMBL" id="BAABLF010000005">
    <property type="protein sequence ID" value="GAA5187657.1"/>
    <property type="molecule type" value="Genomic_DNA"/>
</dbReference>
<comment type="subcellular location">
    <subcellularLocation>
        <location evidence="1">Cell inner membrane</location>
        <topology evidence="1">Lipid-anchor</topology>
    </subcellularLocation>
</comment>
<dbReference type="Gene3D" id="2.40.50.100">
    <property type="match status" value="1"/>
</dbReference>
<evidence type="ECO:0000259" key="5">
    <source>
        <dbReference type="Pfam" id="PF25876"/>
    </source>
</evidence>
<feature type="chain" id="PRO_5046651405" evidence="4">
    <location>
        <begin position="23"/>
        <end position="380"/>
    </location>
</feature>
<dbReference type="Pfam" id="PF25917">
    <property type="entry name" value="BSH_RND"/>
    <property type="match status" value="1"/>
</dbReference>
<comment type="caution">
    <text evidence="9">The sequence shown here is derived from an EMBL/GenBank/DDBJ whole genome shotgun (WGS) entry which is preliminary data.</text>
</comment>
<feature type="coiled-coil region" evidence="3">
    <location>
        <begin position="101"/>
        <end position="128"/>
    </location>
</feature>
<dbReference type="Gene3D" id="2.40.420.20">
    <property type="match status" value="1"/>
</dbReference>
<keyword evidence="10" id="KW-1185">Reference proteome</keyword>
<keyword evidence="3" id="KW-0175">Coiled coil</keyword>
<evidence type="ECO:0000259" key="8">
    <source>
        <dbReference type="Pfam" id="PF25967"/>
    </source>
</evidence>
<feature type="domain" description="Multidrug resistance protein MdtA-like C-terminal permuted SH3" evidence="8">
    <location>
        <begin position="304"/>
        <end position="363"/>
    </location>
</feature>
<feature type="domain" description="Multidrug resistance protein MdtA-like alpha-helical hairpin" evidence="5">
    <location>
        <begin position="101"/>
        <end position="170"/>
    </location>
</feature>
<dbReference type="InterPro" id="IPR058627">
    <property type="entry name" value="MdtA-like_C"/>
</dbReference>
<dbReference type="SUPFAM" id="SSF111369">
    <property type="entry name" value="HlyD-like secretion proteins"/>
    <property type="match status" value="1"/>
</dbReference>
<sequence>MAFRDWAWLVMLMAAFTLSACGDSDQVTGGPPPIEVGALTLNAQPVTLTSVLAGRTKASLEAEVRPQISGIILEQNFREGAPVEKGQQLYLIDPAPFEARLVQAKAALSRARANLKTAQARAERYQILVDSRAVSRQDFDDAQAQYFQALADVETALAQVETAEIDLDYTRVYSPITGLAGRSTVTPGALVTASQAQPLVTVQQFDPIFVDVTESSRELNTLRRAWASGDIERVDEDAAAIVLYFDDGSRYQHPGEFKFADINVDVTTGTFTIRTTFPNPDYLLLPGMFVRAELVRGRMSKGFLVPARGVSRNAKGQATVMVLDKDNRVEQRVVEAAQLIGQSWLVTDGVVEGERVILEGLQYVRPGVTVTQVNPIEPEA</sequence>
<dbReference type="PROSITE" id="PS51257">
    <property type="entry name" value="PROKAR_LIPOPROTEIN"/>
    <property type="match status" value="1"/>
</dbReference>